<dbReference type="InterPro" id="IPR004155">
    <property type="entry name" value="PBS_lyase_HEAT"/>
</dbReference>
<organism evidence="3 4">
    <name type="scientific">Paenibacillus alvei</name>
    <name type="common">Bacillus alvei</name>
    <dbReference type="NCBI Taxonomy" id="44250"/>
    <lineage>
        <taxon>Bacteria</taxon>
        <taxon>Bacillati</taxon>
        <taxon>Bacillota</taxon>
        <taxon>Bacilli</taxon>
        <taxon>Bacillales</taxon>
        <taxon>Paenibacillaceae</taxon>
        <taxon>Paenibacillus</taxon>
    </lineage>
</organism>
<evidence type="ECO:0000313" key="3">
    <source>
        <dbReference type="EMBL" id="SYX87542.1"/>
    </source>
</evidence>
<comment type="function">
    <text evidence="1">Catalyzes the hydroxylation of the N(6)-(4-aminobutyl)-L-lysine intermediate produced by deoxyhypusine synthase/DHPS on a critical lysine of the eukaryotic translation initiation factor 5A/eIF-5A. This is the second step of the post-translational modification of that lysine into an unusual amino acid residue named hypusine. Hypusination is unique to mature eIF-5A factor and is essential for its function.</text>
</comment>
<dbReference type="RefSeq" id="WP_138189121.1">
    <property type="nucleotide sequence ID" value="NZ_LS992241.1"/>
</dbReference>
<protein>
    <submittedName>
        <fullName evidence="3">HEAT domain-containing protein</fullName>
    </submittedName>
</protein>
<evidence type="ECO:0000313" key="4">
    <source>
        <dbReference type="Proteomes" id="UP000304148"/>
    </source>
</evidence>
<reference evidence="4" key="1">
    <citation type="submission" date="2018-08" db="EMBL/GenBank/DDBJ databases">
        <authorList>
            <person name="Chevrot R."/>
        </authorList>
    </citation>
    <scope>NUCLEOTIDE SEQUENCE [LARGE SCALE GENOMIC DNA]</scope>
</reference>
<dbReference type="SUPFAM" id="SSF48371">
    <property type="entry name" value="ARM repeat"/>
    <property type="match status" value="1"/>
</dbReference>
<keyword evidence="2" id="KW-0812">Transmembrane</keyword>
<dbReference type="AlphaFoldDB" id="A0A383RLT5"/>
<dbReference type="Proteomes" id="UP000304148">
    <property type="component" value="Chromosome"/>
</dbReference>
<dbReference type="PANTHER" id="PTHR12697:SF5">
    <property type="entry name" value="DEOXYHYPUSINE HYDROXYLASE"/>
    <property type="match status" value="1"/>
</dbReference>
<dbReference type="InterPro" id="IPR016024">
    <property type="entry name" value="ARM-type_fold"/>
</dbReference>
<dbReference type="GO" id="GO:0016491">
    <property type="term" value="F:oxidoreductase activity"/>
    <property type="evidence" value="ECO:0007669"/>
    <property type="project" value="TreeGrafter"/>
</dbReference>
<dbReference type="InterPro" id="IPR011989">
    <property type="entry name" value="ARM-like"/>
</dbReference>
<proteinExistence type="predicted"/>
<keyword evidence="2" id="KW-1133">Transmembrane helix</keyword>
<dbReference type="PROSITE" id="PS50077">
    <property type="entry name" value="HEAT_REPEAT"/>
    <property type="match status" value="1"/>
</dbReference>
<dbReference type="Pfam" id="PF13646">
    <property type="entry name" value="HEAT_2"/>
    <property type="match status" value="1"/>
</dbReference>
<dbReference type="Gene3D" id="1.25.10.10">
    <property type="entry name" value="Leucine-rich Repeat Variant"/>
    <property type="match status" value="2"/>
</dbReference>
<evidence type="ECO:0000256" key="2">
    <source>
        <dbReference type="SAM" id="Phobius"/>
    </source>
</evidence>
<dbReference type="Pfam" id="PF03130">
    <property type="entry name" value="HEAT_PBS"/>
    <property type="match status" value="1"/>
</dbReference>
<dbReference type="EMBL" id="LS992241">
    <property type="protein sequence ID" value="SYX87542.1"/>
    <property type="molecule type" value="Genomic_DNA"/>
</dbReference>
<gene>
    <name evidence="3" type="ORF">PBLR_15972</name>
</gene>
<dbReference type="PANTHER" id="PTHR12697">
    <property type="entry name" value="PBS LYASE HEAT-LIKE PROTEIN"/>
    <property type="match status" value="1"/>
</dbReference>
<evidence type="ECO:0000256" key="1">
    <source>
        <dbReference type="ARBA" id="ARBA00045876"/>
    </source>
</evidence>
<name>A0A383RLT5_PAEAL</name>
<dbReference type="SMART" id="SM00567">
    <property type="entry name" value="EZ_HEAT"/>
    <property type="match status" value="3"/>
</dbReference>
<accession>A0A383RLT5</accession>
<sequence>MYTKLDLAVSFIYVCLGLIGFGVLILLIMKARNIRLMQQRDAIMKKYKPYFIYLQRHIGDEGSFQPPKGAVAQLEARVIQDKLIEWIEKFRGTQRDKLTKLCEDMGLVQLDMKDLNSMFYAKQMQAAFRLGGMRSPRAVPQLLELLKQEKSPELIRVIARAVAKCADDMSSLGVMLDELASREQHNELFAAEILEESTLDVTPLLVGCLADSNNRLVKTALLALRGHAGAELTPALFKLADNKDKEIRSLAIKLLVRTDNVLTKETLCSWFKDPEWEVRAAVAESLSTYNHTASIVILKEALTDSNWWVRYYSSKSLATMGDEGFRALCEAALERDDPYKSDMAKDRIQEELLREHYNTNRRKHLSGQATKRLLYEQYFGKAATAPILRSVGGDYSA</sequence>
<feature type="transmembrane region" description="Helical" evidence="2">
    <location>
        <begin position="6"/>
        <end position="29"/>
    </location>
</feature>
<keyword evidence="2" id="KW-0472">Membrane</keyword>
<dbReference type="InterPro" id="IPR021133">
    <property type="entry name" value="HEAT_type_2"/>
</dbReference>